<sequence length="72" mass="8308">MTGTEARAPHYTVVRNEEDQYSVWPLAREIPPGWAASDFVGTRDECLDHVERVWTDPRPRSVRAAMREPARD</sequence>
<dbReference type="Gene3D" id="3.90.820.10">
    <property type="entry name" value="Structural Genomics, Unknown Function 30-nov-00 1gh9 Mol_id"/>
    <property type="match status" value="1"/>
</dbReference>
<protein>
    <submittedName>
        <fullName evidence="2">MbtH family NRPS accessory protein</fullName>
    </submittedName>
</protein>
<dbReference type="RefSeq" id="WP_323326409.1">
    <property type="nucleotide sequence ID" value="NZ_JAYFSI010000002.1"/>
</dbReference>
<feature type="domain" description="MbtH-like" evidence="1">
    <location>
        <begin position="4"/>
        <end position="52"/>
    </location>
</feature>
<accession>A0ABU5R2F9</accession>
<dbReference type="SUPFAM" id="SSF160582">
    <property type="entry name" value="MbtH-like"/>
    <property type="match status" value="1"/>
</dbReference>
<keyword evidence="3" id="KW-1185">Reference proteome</keyword>
<evidence type="ECO:0000259" key="1">
    <source>
        <dbReference type="SMART" id="SM00923"/>
    </source>
</evidence>
<gene>
    <name evidence="2" type="ORF">VA596_12445</name>
</gene>
<comment type="caution">
    <text evidence="2">The sequence shown here is derived from an EMBL/GenBank/DDBJ whole genome shotgun (WGS) entry which is preliminary data.</text>
</comment>
<dbReference type="PANTHER" id="PTHR38444">
    <property type="entry name" value="ENTEROBACTIN BIOSYNTHESIS PROTEIN YBDZ"/>
    <property type="match status" value="1"/>
</dbReference>
<dbReference type="EMBL" id="JAYFSI010000002">
    <property type="protein sequence ID" value="MEA5360348.1"/>
    <property type="molecule type" value="Genomic_DNA"/>
</dbReference>
<dbReference type="InterPro" id="IPR037407">
    <property type="entry name" value="MLP_fam"/>
</dbReference>
<organism evidence="2 3">
    <name type="scientific">Amycolatopsis heterodermiae</name>
    <dbReference type="NCBI Taxonomy" id="3110235"/>
    <lineage>
        <taxon>Bacteria</taxon>
        <taxon>Bacillati</taxon>
        <taxon>Actinomycetota</taxon>
        <taxon>Actinomycetes</taxon>
        <taxon>Pseudonocardiales</taxon>
        <taxon>Pseudonocardiaceae</taxon>
        <taxon>Amycolatopsis</taxon>
    </lineage>
</organism>
<proteinExistence type="predicted"/>
<evidence type="ECO:0000313" key="2">
    <source>
        <dbReference type="EMBL" id="MEA5360348.1"/>
    </source>
</evidence>
<dbReference type="PANTHER" id="PTHR38444:SF1">
    <property type="entry name" value="ENTEROBACTIN BIOSYNTHESIS PROTEIN YBDZ"/>
    <property type="match status" value="1"/>
</dbReference>
<dbReference type="SMART" id="SM00923">
    <property type="entry name" value="MbtH"/>
    <property type="match status" value="1"/>
</dbReference>
<dbReference type="Pfam" id="PF03621">
    <property type="entry name" value="MbtH"/>
    <property type="match status" value="1"/>
</dbReference>
<dbReference type="InterPro" id="IPR005153">
    <property type="entry name" value="MbtH-like_dom"/>
</dbReference>
<evidence type="ECO:0000313" key="3">
    <source>
        <dbReference type="Proteomes" id="UP001304298"/>
    </source>
</evidence>
<dbReference type="InterPro" id="IPR038020">
    <property type="entry name" value="MbtH-like_sf"/>
</dbReference>
<reference evidence="2 3" key="1">
    <citation type="submission" date="2023-12" db="EMBL/GenBank/DDBJ databases">
        <title>Amycolatopsis sp. V23-08.</title>
        <authorList>
            <person name="Somphong A."/>
        </authorList>
    </citation>
    <scope>NUCLEOTIDE SEQUENCE [LARGE SCALE GENOMIC DNA]</scope>
    <source>
        <strain evidence="2 3">V23-08</strain>
    </source>
</reference>
<name>A0ABU5R2F9_9PSEU</name>
<dbReference type="Proteomes" id="UP001304298">
    <property type="component" value="Unassembled WGS sequence"/>
</dbReference>